<gene>
    <name evidence="1" type="ORF">IWQ57_003193</name>
</gene>
<dbReference type="EMBL" id="JANBUJ010000986">
    <property type="protein sequence ID" value="KAJ2769231.1"/>
    <property type="molecule type" value="Genomic_DNA"/>
</dbReference>
<proteinExistence type="predicted"/>
<reference evidence="1" key="1">
    <citation type="submission" date="2022-07" db="EMBL/GenBank/DDBJ databases">
        <title>Phylogenomic reconstructions and comparative analyses of Kickxellomycotina fungi.</title>
        <authorList>
            <person name="Reynolds N.K."/>
            <person name="Stajich J.E."/>
            <person name="Barry K."/>
            <person name="Grigoriev I.V."/>
            <person name="Crous P."/>
            <person name="Smith M.E."/>
        </authorList>
    </citation>
    <scope>NUCLEOTIDE SEQUENCE</scope>
    <source>
        <strain evidence="1">CBS 109366</strain>
    </source>
</reference>
<keyword evidence="2" id="KW-1185">Reference proteome</keyword>
<dbReference type="Proteomes" id="UP001140234">
    <property type="component" value="Unassembled WGS sequence"/>
</dbReference>
<comment type="caution">
    <text evidence="1">The sequence shown here is derived from an EMBL/GenBank/DDBJ whole genome shotgun (WGS) entry which is preliminary data.</text>
</comment>
<organism evidence="1 2">
    <name type="scientific">Coemansia nantahalensis</name>
    <dbReference type="NCBI Taxonomy" id="2789366"/>
    <lineage>
        <taxon>Eukaryota</taxon>
        <taxon>Fungi</taxon>
        <taxon>Fungi incertae sedis</taxon>
        <taxon>Zoopagomycota</taxon>
        <taxon>Kickxellomycotina</taxon>
        <taxon>Kickxellomycetes</taxon>
        <taxon>Kickxellales</taxon>
        <taxon>Kickxellaceae</taxon>
        <taxon>Coemansia</taxon>
    </lineage>
</organism>
<feature type="non-terminal residue" evidence="1">
    <location>
        <position position="1"/>
    </location>
</feature>
<evidence type="ECO:0000313" key="1">
    <source>
        <dbReference type="EMBL" id="KAJ2769231.1"/>
    </source>
</evidence>
<protein>
    <submittedName>
        <fullName evidence="1">Uncharacterized protein</fullName>
    </submittedName>
</protein>
<name>A0ACC1JXG6_9FUNG</name>
<accession>A0ACC1JXG6</accession>
<sequence length="166" mass="17542">DGSEEAAEDDTPEHVARVFASLKADIDMLNAHYQDAVTRLLCADAAPDVCASEGVSSGSAVAAMAMDDAEAMVGDARVFELTMLSADALDAPDLAFEADAESTQQRPRPAQTAARSDRIRQQRERRAEEAAVRERRGDITTMMAELRSAVGTRAKGAMDASGGPAT</sequence>
<evidence type="ECO:0000313" key="2">
    <source>
        <dbReference type="Proteomes" id="UP001140234"/>
    </source>
</evidence>